<feature type="transmembrane region" description="Helical" evidence="1">
    <location>
        <begin position="20"/>
        <end position="45"/>
    </location>
</feature>
<dbReference type="AlphaFoldDB" id="A0A6S9ERK8"/>
<feature type="transmembrane region" description="Helical" evidence="1">
    <location>
        <begin position="57"/>
        <end position="78"/>
    </location>
</feature>
<organism evidence="2">
    <name type="scientific">Ditylum brightwellii</name>
    <dbReference type="NCBI Taxonomy" id="49249"/>
    <lineage>
        <taxon>Eukaryota</taxon>
        <taxon>Sar</taxon>
        <taxon>Stramenopiles</taxon>
        <taxon>Ochrophyta</taxon>
        <taxon>Bacillariophyta</taxon>
        <taxon>Mediophyceae</taxon>
        <taxon>Lithodesmiophycidae</taxon>
        <taxon>Lithodesmiales</taxon>
        <taxon>Lithodesmiaceae</taxon>
        <taxon>Ditylum</taxon>
    </lineage>
</organism>
<protein>
    <submittedName>
        <fullName evidence="2">Uncharacterized protein</fullName>
    </submittedName>
</protein>
<accession>A0A6S9ERK8</accession>
<keyword evidence="1" id="KW-0812">Transmembrane</keyword>
<evidence type="ECO:0000256" key="1">
    <source>
        <dbReference type="SAM" id="Phobius"/>
    </source>
</evidence>
<evidence type="ECO:0000313" key="2">
    <source>
        <dbReference type="EMBL" id="CAD9342682.1"/>
    </source>
</evidence>
<feature type="transmembrane region" description="Helical" evidence="1">
    <location>
        <begin position="84"/>
        <end position="104"/>
    </location>
</feature>
<sequence length="175" mass="18710">MSSSSKPPKLRLFHPALSQLPMPIRFALSGLVGTIFFMGFYNWAYATFQSVASASQVFAVVQFLCIIVNHFLNVGIIFGWPSNYIGSLMSNMPVGLISLGLGAFSMDQMEKADFDGKMGDLLGFGGSSIANDGGEEKGGIFSSIAVVAITGVFNYVALNIVNAPPPESKEPEKEL</sequence>
<keyword evidence="1" id="KW-1133">Transmembrane helix</keyword>
<dbReference type="EMBL" id="HBGN01027041">
    <property type="protein sequence ID" value="CAD9342682.1"/>
    <property type="molecule type" value="Transcribed_RNA"/>
</dbReference>
<keyword evidence="1" id="KW-0472">Membrane</keyword>
<name>A0A6S9ERK8_9STRA</name>
<proteinExistence type="predicted"/>
<gene>
    <name evidence="2" type="ORF">DBRI1063_LOCUS17446</name>
</gene>
<reference evidence="2" key="1">
    <citation type="submission" date="2021-01" db="EMBL/GenBank/DDBJ databases">
        <authorList>
            <person name="Corre E."/>
            <person name="Pelletier E."/>
            <person name="Niang G."/>
            <person name="Scheremetjew M."/>
            <person name="Finn R."/>
            <person name="Kale V."/>
            <person name="Holt S."/>
            <person name="Cochrane G."/>
            <person name="Meng A."/>
            <person name="Brown T."/>
            <person name="Cohen L."/>
        </authorList>
    </citation>
    <scope>NUCLEOTIDE SEQUENCE</scope>
    <source>
        <strain evidence="2">Pop2</strain>
    </source>
</reference>